<dbReference type="Proteomes" id="UP000018851">
    <property type="component" value="Chromosome"/>
</dbReference>
<name>W0A7W0_9SPHN</name>
<dbReference type="PRINTS" id="PR00080">
    <property type="entry name" value="SDRFAMILY"/>
</dbReference>
<dbReference type="Pfam" id="PF00106">
    <property type="entry name" value="adh_short"/>
    <property type="match status" value="1"/>
</dbReference>
<evidence type="ECO:0000256" key="1">
    <source>
        <dbReference type="ARBA" id="ARBA00006484"/>
    </source>
</evidence>
<dbReference type="PATRIC" id="fig|1123269.5.peg.658"/>
<organism evidence="4 5">
    <name type="scientific">Sphingomonas sanxanigenens DSM 19645 = NX02</name>
    <dbReference type="NCBI Taxonomy" id="1123269"/>
    <lineage>
        <taxon>Bacteria</taxon>
        <taxon>Pseudomonadati</taxon>
        <taxon>Pseudomonadota</taxon>
        <taxon>Alphaproteobacteria</taxon>
        <taxon>Sphingomonadales</taxon>
        <taxon>Sphingomonadaceae</taxon>
        <taxon>Sphingomonas</taxon>
    </lineage>
</organism>
<dbReference type="EMBL" id="CP006644">
    <property type="protein sequence ID" value="AHE52428.1"/>
    <property type="molecule type" value="Genomic_DNA"/>
</dbReference>
<accession>W0A7W0</accession>
<reference evidence="4 5" key="1">
    <citation type="submission" date="2013-07" db="EMBL/GenBank/DDBJ databases">
        <title>Completed genome of Sphingomonas sanxanigenens NX02.</title>
        <authorList>
            <person name="Ma T."/>
            <person name="Huang H."/>
            <person name="Wu M."/>
            <person name="Li X."/>
            <person name="Li G."/>
        </authorList>
    </citation>
    <scope>NUCLEOTIDE SEQUENCE [LARGE SCALE GENOMIC DNA]</scope>
    <source>
        <strain evidence="4 5">NX02</strain>
    </source>
</reference>
<dbReference type="CDD" id="cd05374">
    <property type="entry name" value="17beta-HSD-like_SDR_c"/>
    <property type="match status" value="1"/>
</dbReference>
<dbReference type="RefSeq" id="WP_025290740.1">
    <property type="nucleotide sequence ID" value="NZ_CP006644.1"/>
</dbReference>
<dbReference type="STRING" id="1123269.NX02_03370"/>
<protein>
    <submittedName>
        <fullName evidence="4">Short-chain dehydrogenase</fullName>
    </submittedName>
</protein>
<evidence type="ECO:0000313" key="4">
    <source>
        <dbReference type="EMBL" id="AHE52428.1"/>
    </source>
</evidence>
<dbReference type="InterPro" id="IPR036291">
    <property type="entry name" value="NAD(P)-bd_dom_sf"/>
</dbReference>
<gene>
    <name evidence="4" type="ORF">NX02_03370</name>
</gene>
<dbReference type="PANTHER" id="PTHR43976">
    <property type="entry name" value="SHORT CHAIN DEHYDROGENASE"/>
    <property type="match status" value="1"/>
</dbReference>
<dbReference type="PANTHER" id="PTHR43976:SF16">
    <property type="entry name" value="SHORT-CHAIN DEHYDROGENASE_REDUCTASE FAMILY PROTEIN"/>
    <property type="match status" value="1"/>
</dbReference>
<evidence type="ECO:0000313" key="5">
    <source>
        <dbReference type="Proteomes" id="UP000018851"/>
    </source>
</evidence>
<dbReference type="AlphaFoldDB" id="W0A7W0"/>
<comment type="similarity">
    <text evidence="1 3">Belongs to the short-chain dehydrogenases/reductases (SDR) family.</text>
</comment>
<keyword evidence="2" id="KW-0560">Oxidoreductase</keyword>
<proteinExistence type="inferred from homology"/>
<dbReference type="GO" id="GO:0016491">
    <property type="term" value="F:oxidoreductase activity"/>
    <property type="evidence" value="ECO:0007669"/>
    <property type="project" value="UniProtKB-KW"/>
</dbReference>
<dbReference type="InterPro" id="IPR002347">
    <property type="entry name" value="SDR_fam"/>
</dbReference>
<evidence type="ECO:0000256" key="2">
    <source>
        <dbReference type="ARBA" id="ARBA00023002"/>
    </source>
</evidence>
<dbReference type="HOGENOM" id="CLU_010194_2_9_5"/>
<dbReference type="SUPFAM" id="SSF51735">
    <property type="entry name" value="NAD(P)-binding Rossmann-fold domains"/>
    <property type="match status" value="1"/>
</dbReference>
<dbReference type="OrthoDB" id="9793825at2"/>
<dbReference type="NCBIfam" id="NF004824">
    <property type="entry name" value="PRK06180.1"/>
    <property type="match status" value="1"/>
</dbReference>
<dbReference type="InterPro" id="IPR051911">
    <property type="entry name" value="SDR_oxidoreductase"/>
</dbReference>
<dbReference type="PRINTS" id="PR00081">
    <property type="entry name" value="GDHRDH"/>
</dbReference>
<dbReference type="InterPro" id="IPR020904">
    <property type="entry name" value="Sc_DH/Rdtase_CS"/>
</dbReference>
<dbReference type="KEGG" id="ssan:NX02_03370"/>
<sequence length="281" mass="29483">MKTWFITGASRGFGALVTNLALQQGDAVVATARNPQQITDRFGDHPNLLAVALDVTDETQAKAATDAAIAKFGRIDVLLNNAGFGLMGAVEEASAAEVEAVYRTNVFGLLNVTRAVLPHMRKAKAGRILNISSIGGYRGAAGFGVYSSTKFAVEGLSEALHAELEQLGIHVTVVEPGYFRTDFLDATSLSVSPTVIEDYATTAGRVRGVATGLNHNQPGDPARLAQVLIDFADAPNPPVRLPLGSDTVAAIEAKHVSDAAILTNWRQVSVSTDFPSDAAAA</sequence>
<dbReference type="Gene3D" id="3.40.50.720">
    <property type="entry name" value="NAD(P)-binding Rossmann-like Domain"/>
    <property type="match status" value="1"/>
</dbReference>
<dbReference type="eggNOG" id="COG4221">
    <property type="taxonomic scope" value="Bacteria"/>
</dbReference>
<keyword evidence="5" id="KW-1185">Reference proteome</keyword>
<dbReference type="PROSITE" id="PS00061">
    <property type="entry name" value="ADH_SHORT"/>
    <property type="match status" value="1"/>
</dbReference>
<evidence type="ECO:0000256" key="3">
    <source>
        <dbReference type="RuleBase" id="RU000363"/>
    </source>
</evidence>